<sequence length="42" mass="4761">MKGCELLTYFYSSLIRPLLSQRLKIKPSSDMGHSFTLNNAAQ</sequence>
<protein>
    <submittedName>
        <fullName evidence="1">Uncharacterized protein</fullName>
    </submittedName>
</protein>
<gene>
    <name evidence="1" type="ORF">C1752_04427</name>
</gene>
<dbReference type="EMBL" id="PQWO01000014">
    <property type="protein sequence ID" value="PZD71854.1"/>
    <property type="molecule type" value="Genomic_DNA"/>
</dbReference>
<keyword evidence="2" id="KW-1185">Reference proteome</keyword>
<comment type="caution">
    <text evidence="1">The sequence shown here is derived from an EMBL/GenBank/DDBJ whole genome shotgun (WGS) entry which is preliminary data.</text>
</comment>
<dbReference type="Proteomes" id="UP000248857">
    <property type="component" value="Unassembled WGS sequence"/>
</dbReference>
<dbReference type="AlphaFoldDB" id="A0A2W1JNX6"/>
<name>A0A2W1JNX6_9CYAN</name>
<organism evidence="1 2">
    <name type="scientific">Acaryochloris thomasi RCC1774</name>
    <dbReference type="NCBI Taxonomy" id="1764569"/>
    <lineage>
        <taxon>Bacteria</taxon>
        <taxon>Bacillati</taxon>
        <taxon>Cyanobacteriota</taxon>
        <taxon>Cyanophyceae</taxon>
        <taxon>Acaryochloridales</taxon>
        <taxon>Acaryochloridaceae</taxon>
        <taxon>Acaryochloris</taxon>
        <taxon>Acaryochloris thomasi</taxon>
    </lineage>
</organism>
<accession>A0A2W1JNX6</accession>
<evidence type="ECO:0000313" key="2">
    <source>
        <dbReference type="Proteomes" id="UP000248857"/>
    </source>
</evidence>
<evidence type="ECO:0000313" key="1">
    <source>
        <dbReference type="EMBL" id="PZD71854.1"/>
    </source>
</evidence>
<reference evidence="1 2" key="1">
    <citation type="journal article" date="2018" name="Sci. Rep.">
        <title>A novel species of the marine cyanobacterium Acaryochloris with a unique pigment content and lifestyle.</title>
        <authorList>
            <person name="Partensky F."/>
            <person name="Six C."/>
            <person name="Ratin M."/>
            <person name="Garczarek L."/>
            <person name="Vaulot D."/>
            <person name="Probert I."/>
            <person name="Calteau A."/>
            <person name="Gourvil P."/>
            <person name="Marie D."/>
            <person name="Grebert T."/>
            <person name="Bouchier C."/>
            <person name="Le Panse S."/>
            <person name="Gachenot M."/>
            <person name="Rodriguez F."/>
            <person name="Garrido J.L."/>
        </authorList>
    </citation>
    <scope>NUCLEOTIDE SEQUENCE [LARGE SCALE GENOMIC DNA]</scope>
    <source>
        <strain evidence="1 2">RCC1774</strain>
    </source>
</reference>
<proteinExistence type="predicted"/>